<gene>
    <name evidence="2" type="ORF">BQ2448_1003</name>
</gene>
<evidence type="ECO:0000313" key="2">
    <source>
        <dbReference type="EMBL" id="SCV68882.1"/>
    </source>
</evidence>
<proteinExistence type="predicted"/>
<dbReference type="Proteomes" id="UP000198372">
    <property type="component" value="Unassembled WGS sequence"/>
</dbReference>
<dbReference type="AlphaFoldDB" id="A0A238F4G6"/>
<name>A0A238F4G6_9BASI</name>
<feature type="signal peptide" evidence="1">
    <location>
        <begin position="1"/>
        <end position="19"/>
    </location>
</feature>
<feature type="chain" id="PRO_5013280299" evidence="1">
    <location>
        <begin position="20"/>
        <end position="42"/>
    </location>
</feature>
<reference evidence="3" key="1">
    <citation type="submission" date="2016-09" db="EMBL/GenBank/DDBJ databases">
        <authorList>
            <person name="Jeantristanb JTB J.-T."/>
            <person name="Ricardo R."/>
        </authorList>
    </citation>
    <scope>NUCLEOTIDE SEQUENCE [LARGE SCALE GENOMIC DNA]</scope>
</reference>
<keyword evidence="1" id="KW-0732">Signal</keyword>
<organism evidence="2 3">
    <name type="scientific">Microbotryum intermedium</name>
    <dbReference type="NCBI Taxonomy" id="269621"/>
    <lineage>
        <taxon>Eukaryota</taxon>
        <taxon>Fungi</taxon>
        <taxon>Dikarya</taxon>
        <taxon>Basidiomycota</taxon>
        <taxon>Pucciniomycotina</taxon>
        <taxon>Microbotryomycetes</taxon>
        <taxon>Microbotryales</taxon>
        <taxon>Microbotryaceae</taxon>
        <taxon>Microbotryum</taxon>
    </lineage>
</organism>
<evidence type="ECO:0000313" key="3">
    <source>
        <dbReference type="Proteomes" id="UP000198372"/>
    </source>
</evidence>
<accession>A0A238F4G6</accession>
<keyword evidence="3" id="KW-1185">Reference proteome</keyword>
<evidence type="ECO:0000256" key="1">
    <source>
        <dbReference type="SAM" id="SignalP"/>
    </source>
</evidence>
<protein>
    <submittedName>
        <fullName evidence="2">BQ2448_1003 protein</fullName>
    </submittedName>
</protein>
<dbReference type="EMBL" id="FMSP01000003">
    <property type="protein sequence ID" value="SCV68882.1"/>
    <property type="molecule type" value="Genomic_DNA"/>
</dbReference>
<sequence>MKIIILIALFAGVISTVVAAPFGAQVPNQCIQLCSKPNGITP</sequence>